<comment type="caution">
    <text evidence="1">The sequence shown here is derived from an EMBL/GenBank/DDBJ whole genome shotgun (WGS) entry which is preliminary data.</text>
</comment>
<accession>A0A5J4WP23</accession>
<dbReference type="Proteomes" id="UP000324800">
    <property type="component" value="Unassembled WGS sequence"/>
</dbReference>
<protein>
    <submittedName>
        <fullName evidence="1">Uncharacterized protein</fullName>
    </submittedName>
</protein>
<dbReference type="AlphaFoldDB" id="A0A5J4WP23"/>
<sequence>MSFHDGLKVRKGRRFARKILIILNKLKEYLYDTQQFTNKLTKQIYDYNRKQSLDFRHKLPKTRDRTVCPRAQFFDLLKRIDNKHGRSFRDNKYGALWWNEDITIPAKRGQISFRLKKLLDVIGIKRETNKFIQTLSSNITSGNGSRRNVIKHIHRTCKKFKINK</sequence>
<reference evidence="1 2" key="1">
    <citation type="submission" date="2019-03" db="EMBL/GenBank/DDBJ databases">
        <title>Single cell metagenomics reveals metabolic interactions within the superorganism composed of flagellate Streblomastix strix and complex community of Bacteroidetes bacteria on its surface.</title>
        <authorList>
            <person name="Treitli S.C."/>
            <person name="Kolisko M."/>
            <person name="Husnik F."/>
            <person name="Keeling P."/>
            <person name="Hampl V."/>
        </authorList>
    </citation>
    <scope>NUCLEOTIDE SEQUENCE [LARGE SCALE GENOMIC DNA]</scope>
    <source>
        <strain evidence="1">ST1C</strain>
    </source>
</reference>
<dbReference type="EMBL" id="SNRW01001360">
    <property type="protein sequence ID" value="KAA6396704.1"/>
    <property type="molecule type" value="Genomic_DNA"/>
</dbReference>
<proteinExistence type="predicted"/>
<evidence type="ECO:0000313" key="1">
    <source>
        <dbReference type="EMBL" id="KAA6396704.1"/>
    </source>
</evidence>
<gene>
    <name evidence="1" type="ORF">EZS28_007772</name>
</gene>
<name>A0A5J4WP23_9EUKA</name>
<evidence type="ECO:0000313" key="2">
    <source>
        <dbReference type="Proteomes" id="UP000324800"/>
    </source>
</evidence>
<organism evidence="1 2">
    <name type="scientific">Streblomastix strix</name>
    <dbReference type="NCBI Taxonomy" id="222440"/>
    <lineage>
        <taxon>Eukaryota</taxon>
        <taxon>Metamonada</taxon>
        <taxon>Preaxostyla</taxon>
        <taxon>Oxymonadida</taxon>
        <taxon>Streblomastigidae</taxon>
        <taxon>Streblomastix</taxon>
    </lineage>
</organism>